<evidence type="ECO:0000256" key="1">
    <source>
        <dbReference type="ARBA" id="ARBA00001633"/>
    </source>
</evidence>
<dbReference type="InterPro" id="IPR001468">
    <property type="entry name" value="Indole-3-GlycerolPSynthase_CS"/>
</dbReference>
<keyword evidence="7 9" id="KW-0057">Aromatic amino acid biosynthesis</keyword>
<proteinExistence type="inferred from homology"/>
<name>A0A166IXJ9_LACLC</name>
<dbReference type="NCBIfam" id="NF001371">
    <property type="entry name" value="PRK00278.1-3"/>
    <property type="match status" value="1"/>
</dbReference>
<dbReference type="PATRIC" id="fig|1359.32.peg.473"/>
<evidence type="ECO:0000256" key="8">
    <source>
        <dbReference type="ARBA" id="ARBA00023239"/>
    </source>
</evidence>
<dbReference type="GO" id="GO:0004425">
    <property type="term" value="F:indole-3-glycerol-phosphate synthase activity"/>
    <property type="evidence" value="ECO:0007669"/>
    <property type="project" value="UniProtKB-UniRule"/>
</dbReference>
<dbReference type="InterPro" id="IPR013798">
    <property type="entry name" value="Indole-3-glycerol_P_synth_dom"/>
</dbReference>
<evidence type="ECO:0000256" key="4">
    <source>
        <dbReference type="ARBA" id="ARBA00022605"/>
    </source>
</evidence>
<sequence length="270" mass="30594">MEIEENMNIKEGKFLETILAEKKQEIAQMPDENPKPIRQTYRIYDYLKNHSDQLQVIAEVKKASPSLGDINLEVDIIAQAKNYEQAGAAMISVLTDPLFFKGNIEYLREISKNVQIPTLNKDFIIDKKQINRAVNAGATVILLIVACFENDFDKLEELYNYAISLGLEVLVETHNKAELDIAHQLAAKIIGVNNRNLKTFEVSLQNSTDLVSYFKEENVYISESGIFGKKEAQKVAENFNGILVGTELMQANNLTKSLTDLKIKRKNDEH</sequence>
<dbReference type="EMBL" id="LIYF01000035">
    <property type="protein sequence ID" value="KZK05214.1"/>
    <property type="molecule type" value="Genomic_DNA"/>
</dbReference>
<dbReference type="PANTHER" id="PTHR22854">
    <property type="entry name" value="TRYPTOPHAN BIOSYNTHESIS PROTEIN"/>
    <property type="match status" value="1"/>
</dbReference>
<keyword evidence="4 9" id="KW-0028">Amino-acid biosynthesis</keyword>
<comment type="caution">
    <text evidence="11">The sequence shown here is derived from an EMBL/GenBank/DDBJ whole genome shotgun (WGS) entry which is preliminary data.</text>
</comment>
<dbReference type="InterPro" id="IPR013785">
    <property type="entry name" value="Aldolase_TIM"/>
</dbReference>
<evidence type="ECO:0000256" key="6">
    <source>
        <dbReference type="ARBA" id="ARBA00022822"/>
    </source>
</evidence>
<protein>
    <recommendedName>
        <fullName evidence="9">Indole-3-glycerol phosphate synthase</fullName>
        <shortName evidence="9">IGPS</shortName>
        <ecNumber evidence="9">4.1.1.48</ecNumber>
    </recommendedName>
</protein>
<keyword evidence="8 9" id="KW-0456">Lyase</keyword>
<feature type="domain" description="Indole-3-glycerol phosphate synthase" evidence="10">
    <location>
        <begin position="15"/>
        <end position="260"/>
    </location>
</feature>
<evidence type="ECO:0000256" key="5">
    <source>
        <dbReference type="ARBA" id="ARBA00022793"/>
    </source>
</evidence>
<dbReference type="Pfam" id="PF00218">
    <property type="entry name" value="IGPS"/>
    <property type="match status" value="1"/>
</dbReference>
<evidence type="ECO:0000259" key="10">
    <source>
        <dbReference type="Pfam" id="PF00218"/>
    </source>
</evidence>
<dbReference type="InterPro" id="IPR011060">
    <property type="entry name" value="RibuloseP-bd_barrel"/>
</dbReference>
<evidence type="ECO:0000256" key="2">
    <source>
        <dbReference type="ARBA" id="ARBA00004696"/>
    </source>
</evidence>
<dbReference type="Proteomes" id="UP000076519">
    <property type="component" value="Unassembled WGS sequence"/>
</dbReference>
<comment type="catalytic activity">
    <reaction evidence="1 9">
        <text>1-(2-carboxyphenylamino)-1-deoxy-D-ribulose 5-phosphate + H(+) = (1S,2R)-1-C-(indol-3-yl)glycerol 3-phosphate + CO2 + H2O</text>
        <dbReference type="Rhea" id="RHEA:23476"/>
        <dbReference type="ChEBI" id="CHEBI:15377"/>
        <dbReference type="ChEBI" id="CHEBI:15378"/>
        <dbReference type="ChEBI" id="CHEBI:16526"/>
        <dbReference type="ChEBI" id="CHEBI:58613"/>
        <dbReference type="ChEBI" id="CHEBI:58866"/>
        <dbReference type="EC" id="4.1.1.48"/>
    </reaction>
</comment>
<reference evidence="11 12" key="1">
    <citation type="submission" date="2015-08" db="EMBL/GenBank/DDBJ databases">
        <title>Draft Genome Sequences of 11 Lactococcus lactis subspecies cremoris strains.</title>
        <authorList>
            <person name="Wels M."/>
            <person name="Backus L."/>
            <person name="Boekhorst J."/>
            <person name="Dijkstra A."/>
            <person name="Beerthuizen M."/>
            <person name="Siezen R."/>
            <person name="Bachmann H."/>
            <person name="Van Hijum S."/>
        </authorList>
    </citation>
    <scope>NUCLEOTIDE SEQUENCE [LARGE SCALE GENOMIC DNA]</scope>
    <source>
        <strain evidence="11 12">KW10</strain>
    </source>
</reference>
<evidence type="ECO:0000256" key="9">
    <source>
        <dbReference type="HAMAP-Rule" id="MF_00134"/>
    </source>
</evidence>
<dbReference type="GO" id="GO:0004640">
    <property type="term" value="F:phosphoribosylanthranilate isomerase activity"/>
    <property type="evidence" value="ECO:0007669"/>
    <property type="project" value="TreeGrafter"/>
</dbReference>
<accession>A0A166IXJ9</accession>
<dbReference type="UniPathway" id="UPA00035">
    <property type="reaction ID" value="UER00043"/>
</dbReference>
<dbReference type="SUPFAM" id="SSF51366">
    <property type="entry name" value="Ribulose-phoshate binding barrel"/>
    <property type="match status" value="1"/>
</dbReference>
<evidence type="ECO:0000313" key="12">
    <source>
        <dbReference type="Proteomes" id="UP000076519"/>
    </source>
</evidence>
<comment type="pathway">
    <text evidence="2 9">Amino-acid biosynthesis; L-tryptophan biosynthesis; L-tryptophan from chorismate: step 4/5.</text>
</comment>
<evidence type="ECO:0000256" key="7">
    <source>
        <dbReference type="ARBA" id="ARBA00023141"/>
    </source>
</evidence>
<dbReference type="HAMAP" id="MF_00134_B">
    <property type="entry name" value="IGPS_B"/>
    <property type="match status" value="1"/>
</dbReference>
<dbReference type="PROSITE" id="PS00614">
    <property type="entry name" value="IGPS"/>
    <property type="match status" value="1"/>
</dbReference>
<dbReference type="EC" id="4.1.1.48" evidence="9"/>
<dbReference type="Gene3D" id="3.20.20.70">
    <property type="entry name" value="Aldolase class I"/>
    <property type="match status" value="1"/>
</dbReference>
<dbReference type="GO" id="GO:0000162">
    <property type="term" value="P:L-tryptophan biosynthetic process"/>
    <property type="evidence" value="ECO:0007669"/>
    <property type="project" value="UniProtKB-UniRule"/>
</dbReference>
<dbReference type="InterPro" id="IPR045186">
    <property type="entry name" value="Indole-3-glycerol_P_synth"/>
</dbReference>
<keyword evidence="6 9" id="KW-0822">Tryptophan biosynthesis</keyword>
<evidence type="ECO:0000256" key="3">
    <source>
        <dbReference type="ARBA" id="ARBA00008737"/>
    </source>
</evidence>
<keyword evidence="5 9" id="KW-0210">Decarboxylase</keyword>
<gene>
    <name evidence="9" type="primary">trpC</name>
    <name evidence="11" type="ORF">AB996_1975</name>
</gene>
<dbReference type="AlphaFoldDB" id="A0A166IXJ9"/>
<dbReference type="FunFam" id="3.20.20.70:FF:000024">
    <property type="entry name" value="Indole-3-glycerol phosphate synthase"/>
    <property type="match status" value="1"/>
</dbReference>
<comment type="similarity">
    <text evidence="3 9">Belongs to the TrpC family.</text>
</comment>
<evidence type="ECO:0000313" key="11">
    <source>
        <dbReference type="EMBL" id="KZK05214.1"/>
    </source>
</evidence>
<organism evidence="11 12">
    <name type="scientific">Lactococcus lactis subsp. cremoris</name>
    <name type="common">Streptococcus cremoris</name>
    <dbReference type="NCBI Taxonomy" id="1359"/>
    <lineage>
        <taxon>Bacteria</taxon>
        <taxon>Bacillati</taxon>
        <taxon>Bacillota</taxon>
        <taxon>Bacilli</taxon>
        <taxon>Lactobacillales</taxon>
        <taxon>Streptococcaceae</taxon>
        <taxon>Lactococcus</taxon>
    </lineage>
</organism>
<dbReference type="CDD" id="cd00331">
    <property type="entry name" value="IGPS"/>
    <property type="match status" value="1"/>
</dbReference>
<dbReference type="PANTHER" id="PTHR22854:SF2">
    <property type="entry name" value="INDOLE-3-GLYCEROL-PHOSPHATE SYNTHASE"/>
    <property type="match status" value="1"/>
</dbReference>